<evidence type="ECO:0000313" key="3">
    <source>
        <dbReference type="EMBL" id="OGG26956.1"/>
    </source>
</evidence>
<dbReference type="Proteomes" id="UP000176609">
    <property type="component" value="Unassembled WGS sequence"/>
</dbReference>
<dbReference type="EMBL" id="MFJR01000007">
    <property type="protein sequence ID" value="OGG26956.1"/>
    <property type="molecule type" value="Genomic_DNA"/>
</dbReference>
<evidence type="ECO:0008006" key="5">
    <source>
        <dbReference type="Google" id="ProtNLM"/>
    </source>
</evidence>
<dbReference type="InterPro" id="IPR001296">
    <property type="entry name" value="Glyco_trans_1"/>
</dbReference>
<proteinExistence type="predicted"/>
<dbReference type="PANTHER" id="PTHR45947">
    <property type="entry name" value="SULFOQUINOVOSYL TRANSFERASE SQD2"/>
    <property type="match status" value="1"/>
</dbReference>
<sequence length="363" mass="41698">MKVAIIHDSLMEFGGAERVLQTLLKIFPDSDVYTSCANFDLVRTFFPAFSLLKLHLSWVQYTPFRSHNSLLQSLSPLIWKRFNFSGYDLIISSSSYLLSNIITCNLIPHIQYIHCPPKNIFNLTPLRPLQKYFPYTKFISYFYYKAINSSPYIIVNSKYIQDKMYELFNIPSMVIYPPVKVLPSLPIRKEGKYFIIVSRLDKCKNIELAIKACNVLKAPLKIVGRSVYQKYELFLRSIANSNVEFLGMKSDEEIAKLYESAIGFIFTAKNEDFGIAPVEAMAYGVPVIAHYSGGLKEVLLEGKTGLYFYEHSIPSLITTLNNFSNKAFNPAVINSYAQKFNEKKFIREIRNYLKIFISPTTIS</sequence>
<dbReference type="Pfam" id="PF00534">
    <property type="entry name" value="Glycos_transf_1"/>
    <property type="match status" value="1"/>
</dbReference>
<dbReference type="GO" id="GO:0016757">
    <property type="term" value="F:glycosyltransferase activity"/>
    <property type="evidence" value="ECO:0007669"/>
    <property type="project" value="InterPro"/>
</dbReference>
<dbReference type="Gene3D" id="3.40.50.2000">
    <property type="entry name" value="Glycogen Phosphorylase B"/>
    <property type="match status" value="2"/>
</dbReference>
<dbReference type="PANTHER" id="PTHR45947:SF3">
    <property type="entry name" value="SULFOQUINOVOSYL TRANSFERASE SQD2"/>
    <property type="match status" value="1"/>
</dbReference>
<dbReference type="SUPFAM" id="SSF53756">
    <property type="entry name" value="UDP-Glycosyltransferase/glycogen phosphorylase"/>
    <property type="match status" value="1"/>
</dbReference>
<accession>A0A1F6AQI8</accession>
<comment type="caution">
    <text evidence="3">The sequence shown here is derived from an EMBL/GenBank/DDBJ whole genome shotgun (WGS) entry which is preliminary data.</text>
</comment>
<dbReference type="AlphaFoldDB" id="A0A1F6AQI8"/>
<evidence type="ECO:0000313" key="4">
    <source>
        <dbReference type="Proteomes" id="UP000176609"/>
    </source>
</evidence>
<gene>
    <name evidence="3" type="ORF">A2960_02305</name>
</gene>
<dbReference type="InterPro" id="IPR028098">
    <property type="entry name" value="Glyco_trans_4-like_N"/>
</dbReference>
<evidence type="ECO:0000259" key="1">
    <source>
        <dbReference type="Pfam" id="PF00534"/>
    </source>
</evidence>
<reference evidence="3 4" key="1">
    <citation type="journal article" date="2016" name="Nat. Commun.">
        <title>Thousands of microbial genomes shed light on interconnected biogeochemical processes in an aquifer system.</title>
        <authorList>
            <person name="Anantharaman K."/>
            <person name="Brown C.T."/>
            <person name="Hug L.A."/>
            <person name="Sharon I."/>
            <person name="Castelle C.J."/>
            <person name="Probst A.J."/>
            <person name="Thomas B.C."/>
            <person name="Singh A."/>
            <person name="Wilkins M.J."/>
            <person name="Karaoz U."/>
            <person name="Brodie E.L."/>
            <person name="Williams K.H."/>
            <person name="Hubbard S.S."/>
            <person name="Banfield J.F."/>
        </authorList>
    </citation>
    <scope>NUCLEOTIDE SEQUENCE [LARGE SCALE GENOMIC DNA]</scope>
</reference>
<evidence type="ECO:0000259" key="2">
    <source>
        <dbReference type="Pfam" id="PF13439"/>
    </source>
</evidence>
<name>A0A1F6AQI8_9BACT</name>
<dbReference type="InterPro" id="IPR050194">
    <property type="entry name" value="Glycosyltransferase_grp1"/>
</dbReference>
<protein>
    <recommendedName>
        <fullName evidence="5">Glycosyl transferase family 1 domain-containing protein</fullName>
    </recommendedName>
</protein>
<feature type="domain" description="Glycosyltransferase subfamily 4-like N-terminal" evidence="2">
    <location>
        <begin position="14"/>
        <end position="179"/>
    </location>
</feature>
<feature type="domain" description="Glycosyl transferase family 1" evidence="1">
    <location>
        <begin position="184"/>
        <end position="338"/>
    </location>
</feature>
<organism evidence="3 4">
    <name type="scientific">Candidatus Gottesmanbacteria bacterium RIFCSPLOWO2_01_FULL_39_12b</name>
    <dbReference type="NCBI Taxonomy" id="1798388"/>
    <lineage>
        <taxon>Bacteria</taxon>
        <taxon>Candidatus Gottesmaniibacteriota</taxon>
    </lineage>
</organism>
<dbReference type="Pfam" id="PF13439">
    <property type="entry name" value="Glyco_transf_4"/>
    <property type="match status" value="1"/>
</dbReference>